<dbReference type="Proteomes" id="UP001063166">
    <property type="component" value="Unassembled WGS sequence"/>
</dbReference>
<dbReference type="InterPro" id="IPR027417">
    <property type="entry name" value="P-loop_NTPase"/>
</dbReference>
<comment type="similarity">
    <text evidence="1">Belongs to the TRAFAC class TrmE-Era-EngA-EngB-Septin-like GTPase superfamily. Septin GTPase family.</text>
</comment>
<keyword evidence="5" id="KW-1185">Reference proteome</keyword>
<keyword evidence="1" id="KW-0547">Nucleotide-binding</keyword>
<dbReference type="Pfam" id="PF00735">
    <property type="entry name" value="Septin"/>
    <property type="match status" value="1"/>
</dbReference>
<evidence type="ECO:0000256" key="2">
    <source>
        <dbReference type="SAM" id="Coils"/>
    </source>
</evidence>
<dbReference type="GO" id="GO:0005525">
    <property type="term" value="F:GTP binding"/>
    <property type="evidence" value="ECO:0007669"/>
    <property type="project" value="UniProtKB-KW"/>
</dbReference>
<comment type="caution">
    <text evidence="4">The sequence shown here is derived from an EMBL/GenBank/DDBJ whole genome shotgun (WGS) entry which is preliminary data.</text>
</comment>
<feature type="domain" description="Septin-type G" evidence="3">
    <location>
        <begin position="30"/>
        <end position="123"/>
    </location>
</feature>
<dbReference type="EMBL" id="BRPK01000007">
    <property type="protein sequence ID" value="GLB39679.1"/>
    <property type="molecule type" value="Genomic_DNA"/>
</dbReference>
<reference evidence="4" key="1">
    <citation type="submission" date="2022-07" db="EMBL/GenBank/DDBJ databases">
        <title>The genome of Lyophyllum shimeji provides insight into the initial evolution of ectomycorrhizal fungal genome.</title>
        <authorList>
            <person name="Kobayashi Y."/>
            <person name="Shibata T."/>
            <person name="Hirakawa H."/>
            <person name="Shigenobu S."/>
            <person name="Nishiyama T."/>
            <person name="Yamada A."/>
            <person name="Hasebe M."/>
            <person name="Kawaguchi M."/>
        </authorList>
    </citation>
    <scope>NUCLEOTIDE SEQUENCE</scope>
    <source>
        <strain evidence="4">AT787</strain>
    </source>
</reference>
<sequence length="314" mass="35541">MRKRFSANKGKRSVGRWPDAPVQNATMADIVIPVMGPTGAGKSTFINILFGESLMDVGHGLTSCTTQLKYGVIDLATVPGYRHLGLQGRLVVVDTPGFDDTYDGDVDILRRIADWLEKSYRDSMVLAGVIYLHDVSQTRFSGTARRNLEMFRHICGDRALQKVILGTTKWGRVDMGECRSHEEELTNAHWKGMIEKGSQVRRFDRTQQSAQEFVRTILANHAAIHLLQITEEMALERKIIPETKAGKELRYTLRQVLEMQQKMVGLEAAMEADGDPDAEAKIEELRQRINTLTREIQELKVPWARRLARIFSFG</sequence>
<name>A0A9P3PQE3_LYOSH</name>
<organism evidence="4 5">
    <name type="scientific">Lyophyllum shimeji</name>
    <name type="common">Hon-shimeji</name>
    <name type="synonym">Tricholoma shimeji</name>
    <dbReference type="NCBI Taxonomy" id="47721"/>
    <lineage>
        <taxon>Eukaryota</taxon>
        <taxon>Fungi</taxon>
        <taxon>Dikarya</taxon>
        <taxon>Basidiomycota</taxon>
        <taxon>Agaricomycotina</taxon>
        <taxon>Agaricomycetes</taxon>
        <taxon>Agaricomycetidae</taxon>
        <taxon>Agaricales</taxon>
        <taxon>Tricholomatineae</taxon>
        <taxon>Lyophyllaceae</taxon>
        <taxon>Lyophyllum</taxon>
    </lineage>
</organism>
<dbReference type="SUPFAM" id="SSF52540">
    <property type="entry name" value="P-loop containing nucleoside triphosphate hydrolases"/>
    <property type="match status" value="1"/>
</dbReference>
<evidence type="ECO:0000256" key="1">
    <source>
        <dbReference type="RuleBase" id="RU004560"/>
    </source>
</evidence>
<protein>
    <submittedName>
        <fullName evidence="4">50S ribosome-binding GTPase</fullName>
    </submittedName>
</protein>
<accession>A0A9P3PQE3</accession>
<dbReference type="Gene3D" id="3.40.50.300">
    <property type="entry name" value="P-loop containing nucleotide triphosphate hydrolases"/>
    <property type="match status" value="1"/>
</dbReference>
<dbReference type="AlphaFoldDB" id="A0A9P3PQE3"/>
<keyword evidence="2" id="KW-0175">Coiled coil</keyword>
<proteinExistence type="inferred from homology"/>
<dbReference type="InterPro" id="IPR030379">
    <property type="entry name" value="G_SEPTIN_dom"/>
</dbReference>
<evidence type="ECO:0000259" key="3">
    <source>
        <dbReference type="Pfam" id="PF00735"/>
    </source>
</evidence>
<feature type="coiled-coil region" evidence="2">
    <location>
        <begin position="275"/>
        <end position="302"/>
    </location>
</feature>
<gene>
    <name evidence="4" type="ORF">LshimejAT787_0701890</name>
</gene>
<evidence type="ECO:0000313" key="4">
    <source>
        <dbReference type="EMBL" id="GLB39679.1"/>
    </source>
</evidence>
<evidence type="ECO:0000313" key="5">
    <source>
        <dbReference type="Proteomes" id="UP001063166"/>
    </source>
</evidence>
<dbReference type="OrthoDB" id="8954335at2759"/>
<keyword evidence="1" id="KW-0342">GTP-binding</keyword>